<dbReference type="GO" id="GO:0005525">
    <property type="term" value="F:GTP binding"/>
    <property type="evidence" value="ECO:0007669"/>
    <property type="project" value="UniProtKB-KW"/>
</dbReference>
<dbReference type="FunFam" id="3.40.50.300:FF:000086">
    <property type="entry name" value="Ras-related small GTPase"/>
    <property type="match status" value="1"/>
</dbReference>
<proteinExistence type="inferred from homology"/>
<sequence>MHRKKVLLKVIILGDSGVGKTALMNQYVNKRFSASYKATIGADFLTKEVMIDDDKLVTLQIWDTAGQERFQSLGVAFYRGADACILVYDITQPKSFDNLDSWREEFLVQASPPDIENFPFIVLGNKVDRENDRRVSKAKAHSWCKSKSSAPLQYFETSAKEAVQVEAAFQEAAQLALSQENTEADFLPETINLGVPSAGGVAKSSCC</sequence>
<evidence type="ECO:0000256" key="3">
    <source>
        <dbReference type="ARBA" id="ARBA00023134"/>
    </source>
</evidence>
<evidence type="ECO:0000313" key="7">
    <source>
        <dbReference type="Proteomes" id="UP000002729"/>
    </source>
</evidence>
<dbReference type="OrthoDB" id="1436450at2759"/>
<gene>
    <name evidence="6" type="ORF">AURANDRAFT_59604</name>
</gene>
<dbReference type="FunCoup" id="F0YMK6">
    <property type="interactions" value="386"/>
</dbReference>
<dbReference type="NCBIfam" id="TIGR00231">
    <property type="entry name" value="small_GTP"/>
    <property type="match status" value="1"/>
</dbReference>
<evidence type="ECO:0000256" key="2">
    <source>
        <dbReference type="ARBA" id="ARBA00022741"/>
    </source>
</evidence>
<dbReference type="PROSITE" id="PS51421">
    <property type="entry name" value="RAS"/>
    <property type="match status" value="1"/>
</dbReference>
<dbReference type="InterPro" id="IPR001806">
    <property type="entry name" value="Small_GTPase"/>
</dbReference>
<dbReference type="CDD" id="cd01862">
    <property type="entry name" value="Rab7"/>
    <property type="match status" value="1"/>
</dbReference>
<dbReference type="OMA" id="TSWKDEF"/>
<dbReference type="InterPro" id="IPR027417">
    <property type="entry name" value="P-loop_NTPase"/>
</dbReference>
<evidence type="ECO:0000256" key="1">
    <source>
        <dbReference type="ARBA" id="ARBA00006270"/>
    </source>
</evidence>
<dbReference type="Gene3D" id="3.40.50.300">
    <property type="entry name" value="P-loop containing nucleotide triphosphate hydrolases"/>
    <property type="match status" value="1"/>
</dbReference>
<keyword evidence="5" id="KW-0636">Prenylation</keyword>
<dbReference type="InterPro" id="IPR005225">
    <property type="entry name" value="Small_GTP-bd"/>
</dbReference>
<dbReference type="SMART" id="SM00173">
    <property type="entry name" value="RAS"/>
    <property type="match status" value="1"/>
</dbReference>
<dbReference type="GO" id="GO:0003924">
    <property type="term" value="F:GTPase activity"/>
    <property type="evidence" value="ECO:0007669"/>
    <property type="project" value="InterPro"/>
</dbReference>
<evidence type="ECO:0000256" key="4">
    <source>
        <dbReference type="ARBA" id="ARBA00023288"/>
    </source>
</evidence>
<dbReference type="InParanoid" id="F0YMK6"/>
<dbReference type="PRINTS" id="PR00449">
    <property type="entry name" value="RASTRNSFRMNG"/>
</dbReference>
<dbReference type="SUPFAM" id="SSF52540">
    <property type="entry name" value="P-loop containing nucleoside triphosphate hydrolases"/>
    <property type="match status" value="1"/>
</dbReference>
<dbReference type="Proteomes" id="UP000002729">
    <property type="component" value="Unassembled WGS sequence"/>
</dbReference>
<dbReference type="PANTHER" id="PTHR47981:SF20">
    <property type="entry name" value="RAS-RELATED PROTEIN RAB-7A"/>
    <property type="match status" value="1"/>
</dbReference>
<dbReference type="SMART" id="SM00176">
    <property type="entry name" value="RAN"/>
    <property type="match status" value="1"/>
</dbReference>
<keyword evidence="3" id="KW-0342">GTP-binding</keyword>
<accession>F0YMK6</accession>
<name>F0YMK6_AURAN</name>
<dbReference type="AlphaFoldDB" id="F0YMK6"/>
<evidence type="ECO:0000256" key="5">
    <source>
        <dbReference type="ARBA" id="ARBA00023289"/>
    </source>
</evidence>
<reference evidence="6 7" key="1">
    <citation type="journal article" date="2011" name="Proc. Natl. Acad. Sci. U.S.A.">
        <title>Niche of harmful alga Aureococcus anophagefferens revealed through ecogenomics.</title>
        <authorList>
            <person name="Gobler C.J."/>
            <person name="Berry D.L."/>
            <person name="Dyhrman S.T."/>
            <person name="Wilhelm S.W."/>
            <person name="Salamov A."/>
            <person name="Lobanov A.V."/>
            <person name="Zhang Y."/>
            <person name="Collier J.L."/>
            <person name="Wurch L.L."/>
            <person name="Kustka A.B."/>
            <person name="Dill B.D."/>
            <person name="Shah M."/>
            <person name="VerBerkmoes N.C."/>
            <person name="Kuo A."/>
            <person name="Terry A."/>
            <person name="Pangilinan J."/>
            <person name="Lindquist E.A."/>
            <person name="Lucas S."/>
            <person name="Paulsen I.T."/>
            <person name="Hattenrath-Lehmann T.K."/>
            <person name="Talmage S.C."/>
            <person name="Walker E.A."/>
            <person name="Koch F."/>
            <person name="Burson A.M."/>
            <person name="Marcoval M.A."/>
            <person name="Tang Y.Z."/>
            <person name="Lecleir G.R."/>
            <person name="Coyne K.J."/>
            <person name="Berg G.M."/>
            <person name="Bertrand E.M."/>
            <person name="Saito M.A."/>
            <person name="Gladyshev V.N."/>
            <person name="Grigoriev I.V."/>
        </authorList>
    </citation>
    <scope>NUCLEOTIDE SEQUENCE [LARGE SCALE GENOMIC DNA]</scope>
    <source>
        <strain evidence="7">CCMP 1984</strain>
    </source>
</reference>
<dbReference type="eggNOG" id="KOG0394">
    <property type="taxonomic scope" value="Eukaryota"/>
</dbReference>
<comment type="similarity">
    <text evidence="1">Belongs to the small GTPase superfamily. Rab family.</text>
</comment>
<dbReference type="Pfam" id="PF00071">
    <property type="entry name" value="Ras"/>
    <property type="match status" value="1"/>
</dbReference>
<dbReference type="PANTHER" id="PTHR47981">
    <property type="entry name" value="RAB FAMILY"/>
    <property type="match status" value="1"/>
</dbReference>
<dbReference type="KEGG" id="aaf:AURANDRAFT_59604"/>
<dbReference type="EMBL" id="GL833165">
    <property type="protein sequence ID" value="EGB03662.1"/>
    <property type="molecule type" value="Genomic_DNA"/>
</dbReference>
<dbReference type="GeneID" id="20222811"/>
<keyword evidence="2" id="KW-0547">Nucleotide-binding</keyword>
<evidence type="ECO:0000313" key="6">
    <source>
        <dbReference type="EMBL" id="EGB03662.1"/>
    </source>
</evidence>
<organism evidence="7">
    <name type="scientific">Aureococcus anophagefferens</name>
    <name type="common">Harmful bloom alga</name>
    <dbReference type="NCBI Taxonomy" id="44056"/>
    <lineage>
        <taxon>Eukaryota</taxon>
        <taxon>Sar</taxon>
        <taxon>Stramenopiles</taxon>
        <taxon>Ochrophyta</taxon>
        <taxon>Pelagophyceae</taxon>
        <taxon>Pelagomonadales</taxon>
        <taxon>Pelagomonadaceae</taxon>
        <taxon>Aureococcus</taxon>
    </lineage>
</organism>
<dbReference type="PROSITE" id="PS51420">
    <property type="entry name" value="RHO"/>
    <property type="match status" value="1"/>
</dbReference>
<protein>
    <submittedName>
        <fullName evidence="6">Uncharacterized protein</fullName>
    </submittedName>
</protein>
<dbReference type="SMART" id="SM00174">
    <property type="entry name" value="RHO"/>
    <property type="match status" value="1"/>
</dbReference>
<dbReference type="RefSeq" id="XP_009041664.1">
    <property type="nucleotide sequence ID" value="XM_009043416.1"/>
</dbReference>
<keyword evidence="7" id="KW-1185">Reference proteome</keyword>
<dbReference type="PROSITE" id="PS51419">
    <property type="entry name" value="RAB"/>
    <property type="match status" value="1"/>
</dbReference>
<keyword evidence="4" id="KW-0449">Lipoprotein</keyword>
<dbReference type="SMART" id="SM00175">
    <property type="entry name" value="RAB"/>
    <property type="match status" value="1"/>
</dbReference>